<feature type="domain" description="Ig-like" evidence="18">
    <location>
        <begin position="369"/>
        <end position="459"/>
    </location>
</feature>
<feature type="compositionally biased region" description="Polar residues" evidence="17">
    <location>
        <begin position="263"/>
        <end position="281"/>
    </location>
</feature>
<keyword evidence="8" id="KW-1015">Disulfide bond</keyword>
<dbReference type="Gene3D" id="2.60.40.10">
    <property type="entry name" value="Immunoglobulins"/>
    <property type="match status" value="3"/>
</dbReference>
<dbReference type="PANTHER" id="PTHR45972:SF1">
    <property type="entry name" value="KELCH DOMAIN-CONTAINING PROTEIN 7A"/>
    <property type="match status" value="1"/>
</dbReference>
<evidence type="ECO:0000256" key="5">
    <source>
        <dbReference type="ARBA" id="ARBA00022737"/>
    </source>
</evidence>
<evidence type="ECO:0000256" key="9">
    <source>
        <dbReference type="ARBA" id="ARBA00023180"/>
    </source>
</evidence>
<keyword evidence="9" id="KW-0325">Glycoprotein</keyword>
<dbReference type="SUPFAM" id="SSF117281">
    <property type="entry name" value="Kelch motif"/>
    <property type="match status" value="1"/>
</dbReference>
<keyword evidence="12" id="KW-0393">Immunoglobulin domain</keyword>
<evidence type="ECO:0000256" key="7">
    <source>
        <dbReference type="ARBA" id="ARBA00023136"/>
    </source>
</evidence>
<evidence type="ECO:0000256" key="13">
    <source>
        <dbReference type="ARBA" id="ARBA00055481"/>
    </source>
</evidence>
<feature type="region of interest" description="Disordered" evidence="17">
    <location>
        <begin position="602"/>
        <end position="652"/>
    </location>
</feature>
<comment type="subunit">
    <text evidence="15">Interacts (Ig-like 1 domain) with NRXN2 (via Laminin G-like 1 domain) in a trans-interaction manner.</text>
</comment>
<dbReference type="SMART" id="SM00612">
    <property type="entry name" value="Kelch"/>
    <property type="match status" value="2"/>
</dbReference>
<gene>
    <name evidence="19" type="ORF">XNOV1_A006706</name>
</gene>
<feature type="region of interest" description="Disordered" evidence="17">
    <location>
        <begin position="220"/>
        <end position="241"/>
    </location>
</feature>
<dbReference type="InterPro" id="IPR052310">
    <property type="entry name" value="Kelch/BTB_domain_protein"/>
</dbReference>
<dbReference type="GO" id="GO:0098552">
    <property type="term" value="C:side of membrane"/>
    <property type="evidence" value="ECO:0007669"/>
    <property type="project" value="UniProtKB-KW"/>
</dbReference>
<dbReference type="Proteomes" id="UP001178508">
    <property type="component" value="Chromosome 2"/>
</dbReference>
<keyword evidence="4" id="KW-0732">Signal</keyword>
<dbReference type="InterPro" id="IPR006652">
    <property type="entry name" value="Kelch_1"/>
</dbReference>
<keyword evidence="1" id="KW-0880">Kelch repeat</keyword>
<evidence type="ECO:0000256" key="16">
    <source>
        <dbReference type="ARBA" id="ARBA00069707"/>
    </source>
</evidence>
<dbReference type="PANTHER" id="PTHR45972">
    <property type="entry name" value="BTB_2 DOMAIN-CONTAINING PROTEIN"/>
    <property type="match status" value="1"/>
</dbReference>
<dbReference type="Pfam" id="PF07686">
    <property type="entry name" value="V-set"/>
    <property type="match status" value="1"/>
</dbReference>
<evidence type="ECO:0000256" key="11">
    <source>
        <dbReference type="ARBA" id="ARBA00023288"/>
    </source>
</evidence>
<dbReference type="Pfam" id="PF01344">
    <property type="entry name" value="Kelch_1"/>
    <property type="match status" value="2"/>
</dbReference>
<dbReference type="FunFam" id="2.60.40.10:FF:000858">
    <property type="entry name" value="Immunoglobin superfamily member 21"/>
    <property type="match status" value="1"/>
</dbReference>
<dbReference type="PROSITE" id="PS50835">
    <property type="entry name" value="IG_LIKE"/>
    <property type="match status" value="2"/>
</dbReference>
<evidence type="ECO:0000256" key="12">
    <source>
        <dbReference type="ARBA" id="ARBA00023319"/>
    </source>
</evidence>
<comment type="subcellular location">
    <subcellularLocation>
        <location evidence="14">Postsynaptic cell membrane</location>
        <topology evidence="14">Lipid-anchor</topology>
        <topology evidence="14">GPI-anchor</topology>
    </subcellularLocation>
</comment>
<evidence type="ECO:0000256" key="1">
    <source>
        <dbReference type="ARBA" id="ARBA00022441"/>
    </source>
</evidence>
<dbReference type="InterPro" id="IPR013106">
    <property type="entry name" value="Ig_V-set"/>
</dbReference>
<evidence type="ECO:0000256" key="2">
    <source>
        <dbReference type="ARBA" id="ARBA00022475"/>
    </source>
</evidence>
<dbReference type="Gene3D" id="2.120.10.80">
    <property type="entry name" value="Kelch-type beta propeller"/>
    <property type="match status" value="1"/>
</dbReference>
<dbReference type="FunFam" id="2.60.40.10:FF:000509">
    <property type="entry name" value="Immunoglobin superfamily member 21"/>
    <property type="match status" value="1"/>
</dbReference>
<dbReference type="SUPFAM" id="SSF48726">
    <property type="entry name" value="Immunoglobulin"/>
    <property type="match status" value="3"/>
</dbReference>
<keyword evidence="7" id="KW-0472">Membrane</keyword>
<evidence type="ECO:0000256" key="6">
    <source>
        <dbReference type="ARBA" id="ARBA00023018"/>
    </source>
</evidence>
<evidence type="ECO:0000313" key="20">
    <source>
        <dbReference type="Proteomes" id="UP001178508"/>
    </source>
</evidence>
<comment type="function">
    <text evidence="13">Involved in synaptic inhibition in the brain. Selectively regulates inhibitory presynaptic differentiation through interacting with presynaptic NRXN2.</text>
</comment>
<evidence type="ECO:0000256" key="4">
    <source>
        <dbReference type="ARBA" id="ARBA00022729"/>
    </source>
</evidence>
<feature type="domain" description="Ig-like" evidence="18">
    <location>
        <begin position="62"/>
        <end position="155"/>
    </location>
</feature>
<evidence type="ECO:0000256" key="8">
    <source>
        <dbReference type="ARBA" id="ARBA00023157"/>
    </source>
</evidence>
<dbReference type="GO" id="GO:0045211">
    <property type="term" value="C:postsynaptic membrane"/>
    <property type="evidence" value="ECO:0007669"/>
    <property type="project" value="UniProtKB-SubCell"/>
</dbReference>
<dbReference type="InterPro" id="IPR015915">
    <property type="entry name" value="Kelch-typ_b-propeller"/>
</dbReference>
<name>A0AAV1EQQ0_XYRNO</name>
<proteinExistence type="predicted"/>
<reference evidence="19" key="1">
    <citation type="submission" date="2023-08" db="EMBL/GenBank/DDBJ databases">
        <authorList>
            <person name="Alioto T."/>
            <person name="Alioto T."/>
            <person name="Gomez Garrido J."/>
        </authorList>
    </citation>
    <scope>NUCLEOTIDE SEQUENCE</scope>
</reference>
<keyword evidence="20" id="KW-1185">Reference proteome</keyword>
<accession>A0AAV1EQQ0</accession>
<dbReference type="InterPro" id="IPR007110">
    <property type="entry name" value="Ig-like_dom"/>
</dbReference>
<keyword evidence="2" id="KW-1003">Cell membrane</keyword>
<organism evidence="19 20">
    <name type="scientific">Xyrichtys novacula</name>
    <name type="common">Pearly razorfish</name>
    <name type="synonym">Hemipteronotus novacula</name>
    <dbReference type="NCBI Taxonomy" id="13765"/>
    <lineage>
        <taxon>Eukaryota</taxon>
        <taxon>Metazoa</taxon>
        <taxon>Chordata</taxon>
        <taxon>Craniata</taxon>
        <taxon>Vertebrata</taxon>
        <taxon>Euteleostomi</taxon>
        <taxon>Actinopterygii</taxon>
        <taxon>Neopterygii</taxon>
        <taxon>Teleostei</taxon>
        <taxon>Neoteleostei</taxon>
        <taxon>Acanthomorphata</taxon>
        <taxon>Eupercaria</taxon>
        <taxon>Labriformes</taxon>
        <taxon>Labridae</taxon>
        <taxon>Xyrichtys</taxon>
    </lineage>
</organism>
<evidence type="ECO:0000256" key="3">
    <source>
        <dbReference type="ARBA" id="ARBA00022622"/>
    </source>
</evidence>
<feature type="region of interest" description="Disordered" evidence="17">
    <location>
        <begin position="253"/>
        <end position="288"/>
    </location>
</feature>
<feature type="compositionally biased region" description="Polar residues" evidence="17">
    <location>
        <begin position="602"/>
        <end position="611"/>
    </location>
</feature>
<dbReference type="InterPro" id="IPR036179">
    <property type="entry name" value="Ig-like_dom_sf"/>
</dbReference>
<keyword evidence="6" id="KW-0770">Synapse</keyword>
<protein>
    <recommendedName>
        <fullName evidence="16">Immunoglobulin superfamily member 21</fullName>
    </recommendedName>
</protein>
<keyword evidence="11" id="KW-0449">Lipoprotein</keyword>
<dbReference type="EMBL" id="OY660865">
    <property type="protein sequence ID" value="CAJ1050897.1"/>
    <property type="molecule type" value="Genomic_DNA"/>
</dbReference>
<keyword evidence="3" id="KW-0336">GPI-anchor</keyword>
<evidence type="ECO:0000256" key="15">
    <source>
        <dbReference type="ARBA" id="ARBA00064633"/>
    </source>
</evidence>
<dbReference type="SMART" id="SM00409">
    <property type="entry name" value="IG"/>
    <property type="match status" value="3"/>
</dbReference>
<evidence type="ECO:0000256" key="14">
    <source>
        <dbReference type="ARBA" id="ARBA00060493"/>
    </source>
</evidence>
<evidence type="ECO:0000256" key="10">
    <source>
        <dbReference type="ARBA" id="ARBA00023257"/>
    </source>
</evidence>
<keyword evidence="5" id="KW-0677">Repeat</keyword>
<evidence type="ECO:0000313" key="19">
    <source>
        <dbReference type="EMBL" id="CAJ1050897.1"/>
    </source>
</evidence>
<dbReference type="InterPro" id="IPR003599">
    <property type="entry name" value="Ig_sub"/>
</dbReference>
<evidence type="ECO:0000256" key="17">
    <source>
        <dbReference type="SAM" id="MobiDB-lite"/>
    </source>
</evidence>
<dbReference type="InterPro" id="IPR013783">
    <property type="entry name" value="Ig-like_fold"/>
</dbReference>
<evidence type="ECO:0000259" key="18">
    <source>
        <dbReference type="PROSITE" id="PS50835"/>
    </source>
</evidence>
<keyword evidence="10" id="KW-0628">Postsynaptic cell membrane</keyword>
<sequence length="1299" mass="144211">MAGITRPRPGEHVNANGVWDLLQNMGKMTVFSLCLLLCADLLDLAVGYLTVTIEPLPPVVVGETVTLKCNFKTDGRLREIVWYRVTDGGTIKQKIFTYDAMFNTNYSHMEDYRRREDLVYQSTVRLPEVRISDNGPYECHVGIYDRATREKVVLASGNVFLTVMSPPNNISVVAENTPAPFSRYQAQNFTLVCTAKGGKPAPSVYFKRDGELIEVISYTQTSTPEQGGGSAGVRGARPLISRDLDDTKLQRSLSLLDPEGRSSRLNTESPQRVHTQGQQAHEPSPATEVIPETVVSREFPRWVHSTDPLYYFSHTHIPQSDGSVVVQARLTWTLNPQLDNDALFSCEVKHPALSMPMQTEVTLSAPKGPKLFMTPTRAKVGDTVRITVQGFQVGSPGNEVFPEPLFTWTRVGGRLLDGSLEREGKELILERVPAELNGSMYRCTAQNPLGSTDTHTRLIVFENPSMMKNTQNPNNGASRIDMLGLTSMALVLTVTVELTNTVIRSQQLFYNESRTACSRQLTATFNRTSQPIFAATTAAAMPIAELLGVQFDMHLLLKLSLSVAAVLLGSWAFRFYSSRGKKKTQLSIADDKEARCQNCNTTLSGQSLQNHDTTDGAEGSVPLHEDSETDDPATDSAREVPSDSEDDMPTGAHLCHSEQFEDSFSVSCSDQNISMEEEILPLQKEAEDATRNISFGSALNLPHPTESGMASTTGRRSPCFLQKLEGSVGVGRELRQDLERQGAYSSFLSKAEIKVEDANVVLEGKDDPVVRGKIYDYYVESSSHSVTDSNAVLGQFERNSESQPGEFRSCNADSPTSLSPIIMRDLVVPLNAAEDPSSLQSLESKHPTRPALLRKESYLSAAEQSELPVPSLTSGSTSRMTHSLTSANDESITVYHMILSSSESGVREEGDLETVAEAPVLHPPALEGTDLESLKSKLDLGNCLETLCLAKKHGHASMLQAALGVMSDNYLQVLMDPNLYGRLMADEREQIRKQRMKGRRFMMVADMDPQDWVQNPAEAEQRRTSSAVYYYDDYKDAWHTLCPIPQEVISKACAMCTMDNYLFVAVGCQGTDREMTPSKRVFCYNPLTSIWKEISPMNEARPRCKLAALEGYIYAIGGECHSSVERYDPRLDRWTFVAPLPNDTFAVAHYVTVCNGELFVSGGTLKYMLLRYSPKTDTWRPSVMVGGKDRIADMVAVGRFLYRFDVNPVLGVSVYRYHTVARLWYECSTKRIQHCPAFQCVPIYDTVYCISRQFTMKYDADEVSPGFVDENLSVLFAAKGILFPFVLSLPDKKPRQTSV</sequence>